<feature type="domain" description="RDD" evidence="7">
    <location>
        <begin position="6"/>
        <end position="121"/>
    </location>
</feature>
<dbReference type="GO" id="GO:0005886">
    <property type="term" value="C:plasma membrane"/>
    <property type="evidence" value="ECO:0007669"/>
    <property type="project" value="UniProtKB-SubCell"/>
</dbReference>
<evidence type="ECO:0000256" key="4">
    <source>
        <dbReference type="ARBA" id="ARBA00022989"/>
    </source>
</evidence>
<dbReference type="Proteomes" id="UP000095552">
    <property type="component" value="Unassembled WGS sequence"/>
</dbReference>
<feature type="transmembrane region" description="Helical" evidence="6">
    <location>
        <begin position="43"/>
        <end position="65"/>
    </location>
</feature>
<keyword evidence="9" id="KW-1185">Reference proteome</keyword>
<evidence type="ECO:0000256" key="5">
    <source>
        <dbReference type="ARBA" id="ARBA00023136"/>
    </source>
</evidence>
<evidence type="ECO:0000256" key="6">
    <source>
        <dbReference type="SAM" id="Phobius"/>
    </source>
</evidence>
<dbReference type="OrthoDB" id="9793824at2"/>
<organism evidence="8 9">
    <name type="scientific">Roseivirga misakiensis</name>
    <dbReference type="NCBI Taxonomy" id="1563681"/>
    <lineage>
        <taxon>Bacteria</taxon>
        <taxon>Pseudomonadati</taxon>
        <taxon>Bacteroidota</taxon>
        <taxon>Cytophagia</taxon>
        <taxon>Cytophagales</taxon>
        <taxon>Roseivirgaceae</taxon>
        <taxon>Roseivirga</taxon>
    </lineage>
</organism>
<dbReference type="AlphaFoldDB" id="A0A1E5SKW5"/>
<reference evidence="8 9" key="1">
    <citation type="submission" date="2016-08" db="EMBL/GenBank/DDBJ databases">
        <title>Draft genome of Fabibacter sp. strain SK-8.</title>
        <authorList>
            <person name="Wong S.-K."/>
            <person name="Hamasaki K."/>
            <person name="Yoshizawa S."/>
        </authorList>
    </citation>
    <scope>NUCLEOTIDE SEQUENCE [LARGE SCALE GENOMIC DNA]</scope>
    <source>
        <strain evidence="8 9">SK-8</strain>
    </source>
</reference>
<feature type="transmembrane region" description="Helical" evidence="6">
    <location>
        <begin position="12"/>
        <end position="31"/>
    </location>
</feature>
<name>A0A1E5SKW5_9BACT</name>
<evidence type="ECO:0000256" key="2">
    <source>
        <dbReference type="ARBA" id="ARBA00022475"/>
    </source>
</evidence>
<comment type="subcellular location">
    <subcellularLocation>
        <location evidence="1">Cell membrane</location>
        <topology evidence="1">Multi-pass membrane protein</topology>
    </subcellularLocation>
</comment>
<dbReference type="PANTHER" id="PTHR36115:SF6">
    <property type="entry name" value="PROLINE-RICH ANTIGEN HOMOLOG"/>
    <property type="match status" value="1"/>
</dbReference>
<dbReference type="PANTHER" id="PTHR36115">
    <property type="entry name" value="PROLINE-RICH ANTIGEN HOMOLOG-RELATED"/>
    <property type="match status" value="1"/>
</dbReference>
<sequence length="139" mass="15262">MNYPATSFRVKASLIDAVLILLIMVISAYLIDSVGAVPDWVRAMVMIILFVIYEPLTVGIAGGTLGHRIQGLEVRRVSDTSQRIGLMMAIIRVVFKFALGLFSILTSYLRSDNRCIHDLVCGSVVVYRSQANTISPSLS</sequence>
<proteinExistence type="predicted"/>
<keyword evidence="2" id="KW-1003">Cell membrane</keyword>
<evidence type="ECO:0000313" key="8">
    <source>
        <dbReference type="EMBL" id="OEJ99762.1"/>
    </source>
</evidence>
<keyword evidence="3 6" id="KW-0812">Transmembrane</keyword>
<evidence type="ECO:0000256" key="3">
    <source>
        <dbReference type="ARBA" id="ARBA00022692"/>
    </source>
</evidence>
<keyword evidence="5 6" id="KW-0472">Membrane</keyword>
<accession>A0A1E5SKW5</accession>
<comment type="caution">
    <text evidence="8">The sequence shown here is derived from an EMBL/GenBank/DDBJ whole genome shotgun (WGS) entry which is preliminary data.</text>
</comment>
<evidence type="ECO:0000256" key="1">
    <source>
        <dbReference type="ARBA" id="ARBA00004651"/>
    </source>
</evidence>
<evidence type="ECO:0000313" key="9">
    <source>
        <dbReference type="Proteomes" id="UP000095552"/>
    </source>
</evidence>
<dbReference type="InterPro" id="IPR051791">
    <property type="entry name" value="Pra-immunoreactive"/>
</dbReference>
<dbReference type="Pfam" id="PF06271">
    <property type="entry name" value="RDD"/>
    <property type="match status" value="1"/>
</dbReference>
<feature type="transmembrane region" description="Helical" evidence="6">
    <location>
        <begin position="86"/>
        <end position="109"/>
    </location>
</feature>
<gene>
    <name evidence="8" type="ORF">BFP71_09345</name>
</gene>
<dbReference type="InterPro" id="IPR010432">
    <property type="entry name" value="RDD"/>
</dbReference>
<protein>
    <recommendedName>
        <fullName evidence="7">RDD domain-containing protein</fullName>
    </recommendedName>
</protein>
<keyword evidence="4 6" id="KW-1133">Transmembrane helix</keyword>
<dbReference type="RefSeq" id="WP_069835224.1">
    <property type="nucleotide sequence ID" value="NZ_MDGQ01000005.1"/>
</dbReference>
<evidence type="ECO:0000259" key="7">
    <source>
        <dbReference type="Pfam" id="PF06271"/>
    </source>
</evidence>
<dbReference type="EMBL" id="MDGQ01000005">
    <property type="protein sequence ID" value="OEJ99762.1"/>
    <property type="molecule type" value="Genomic_DNA"/>
</dbReference>